<evidence type="ECO:0000313" key="2">
    <source>
        <dbReference type="EMBL" id="KAF6109467.1"/>
    </source>
</evidence>
<sequence>MNRGHRLLPREIVRDYPCVCPVQPQGHSGGHGVFPAVLRGAACVRDGTFCRRSGHRGGERRDAGSLQEQRPALAEHHTPPLPRKPPGAAFSHELRSWPCSSAKRRALGLGGEPTVRHPSDLQSWAVTGGRRCVEPLRCGRCQGSRRKRAQCECAKHTDACPLGLAAFAVCACRGTQWGR</sequence>
<evidence type="ECO:0000256" key="1">
    <source>
        <dbReference type="SAM" id="MobiDB-lite"/>
    </source>
</evidence>
<protein>
    <submittedName>
        <fullName evidence="2">Uncharacterized protein</fullName>
    </submittedName>
</protein>
<proteinExistence type="predicted"/>
<evidence type="ECO:0000313" key="3">
    <source>
        <dbReference type="Proteomes" id="UP000664940"/>
    </source>
</evidence>
<dbReference type="Proteomes" id="UP000664940">
    <property type="component" value="Unassembled WGS sequence"/>
</dbReference>
<accession>A0A834A6K4</accession>
<dbReference type="EMBL" id="JABVXQ010000005">
    <property type="protein sequence ID" value="KAF6109467.1"/>
    <property type="molecule type" value="Genomic_DNA"/>
</dbReference>
<organism evidence="2 3">
    <name type="scientific">Phyllostomus discolor</name>
    <name type="common">pale spear-nosed bat</name>
    <dbReference type="NCBI Taxonomy" id="89673"/>
    <lineage>
        <taxon>Eukaryota</taxon>
        <taxon>Metazoa</taxon>
        <taxon>Chordata</taxon>
        <taxon>Craniata</taxon>
        <taxon>Vertebrata</taxon>
        <taxon>Euteleostomi</taxon>
        <taxon>Mammalia</taxon>
        <taxon>Eutheria</taxon>
        <taxon>Laurasiatheria</taxon>
        <taxon>Chiroptera</taxon>
        <taxon>Yangochiroptera</taxon>
        <taxon>Phyllostomidae</taxon>
        <taxon>Phyllostominae</taxon>
        <taxon>Phyllostomus</taxon>
    </lineage>
</organism>
<feature type="region of interest" description="Disordered" evidence="1">
    <location>
        <begin position="53"/>
        <end position="87"/>
    </location>
</feature>
<name>A0A834A6K4_9CHIR</name>
<comment type="caution">
    <text evidence="2">The sequence shown here is derived from an EMBL/GenBank/DDBJ whole genome shotgun (WGS) entry which is preliminary data.</text>
</comment>
<reference evidence="2 3" key="1">
    <citation type="journal article" date="2020" name="Nature">
        <title>Six reference-quality genomes reveal evolution of bat adaptations.</title>
        <authorList>
            <person name="Jebb D."/>
            <person name="Huang Z."/>
            <person name="Pippel M."/>
            <person name="Hughes G.M."/>
            <person name="Lavrichenko K."/>
            <person name="Devanna P."/>
            <person name="Winkler S."/>
            <person name="Jermiin L.S."/>
            <person name="Skirmuntt E.C."/>
            <person name="Katzourakis A."/>
            <person name="Burkitt-Gray L."/>
            <person name="Ray D.A."/>
            <person name="Sullivan K.A.M."/>
            <person name="Roscito J.G."/>
            <person name="Kirilenko B.M."/>
            <person name="Davalos L.M."/>
            <person name="Corthals A.P."/>
            <person name="Power M.L."/>
            <person name="Jones G."/>
            <person name="Ransome R.D."/>
            <person name="Dechmann D.K.N."/>
            <person name="Locatelli A.G."/>
            <person name="Puechmaille S.J."/>
            <person name="Fedrigo O."/>
            <person name="Jarvis E.D."/>
            <person name="Hiller M."/>
            <person name="Vernes S.C."/>
            <person name="Myers E.W."/>
            <person name="Teeling E.C."/>
        </authorList>
    </citation>
    <scope>NUCLEOTIDE SEQUENCE [LARGE SCALE GENOMIC DNA]</scope>
    <source>
        <strain evidence="2">Bat1K_MPI-CBG_1</strain>
    </source>
</reference>
<gene>
    <name evidence="2" type="ORF">HJG60_010742</name>
</gene>
<dbReference type="AlphaFoldDB" id="A0A834A6K4"/>